<evidence type="ECO:0000313" key="2">
    <source>
        <dbReference type="EMBL" id="GHO52850.1"/>
    </source>
</evidence>
<gene>
    <name evidence="2" type="ORF">KSB_13250</name>
</gene>
<dbReference type="Pfam" id="PF12867">
    <property type="entry name" value="DinB_2"/>
    <property type="match status" value="1"/>
</dbReference>
<reference evidence="2 3" key="1">
    <citation type="journal article" date="2021" name="Int. J. Syst. Evol. Microbiol.">
        <title>Reticulibacter mediterranei gen. nov., sp. nov., within the new family Reticulibacteraceae fam. nov., and Ktedonospora formicarum gen. nov., sp. nov., Ktedonobacter robiniae sp. nov., Dictyobacter formicarum sp. nov. and Dictyobacter arantiisoli sp. nov., belonging to the class Ktedonobacteria.</title>
        <authorList>
            <person name="Yabe S."/>
            <person name="Zheng Y."/>
            <person name="Wang C.M."/>
            <person name="Sakai Y."/>
            <person name="Abe K."/>
            <person name="Yokota A."/>
            <person name="Donadio S."/>
            <person name="Cavaletti L."/>
            <person name="Monciardini P."/>
        </authorList>
    </citation>
    <scope>NUCLEOTIDE SEQUENCE [LARGE SCALE GENOMIC DNA]</scope>
    <source>
        <strain evidence="2 3">SOSP1-30</strain>
    </source>
</reference>
<feature type="domain" description="DinB-like" evidence="1">
    <location>
        <begin position="22"/>
        <end position="152"/>
    </location>
</feature>
<proteinExistence type="predicted"/>
<dbReference type="SUPFAM" id="SSF109854">
    <property type="entry name" value="DinB/YfiT-like putative metalloenzymes"/>
    <property type="match status" value="1"/>
</dbReference>
<dbReference type="Proteomes" id="UP000654345">
    <property type="component" value="Unassembled WGS sequence"/>
</dbReference>
<dbReference type="RefSeq" id="WP_201369712.1">
    <property type="nucleotide sequence ID" value="NZ_BNJG01000001.1"/>
</dbReference>
<name>A0ABQ3UJN8_9CHLR</name>
<dbReference type="Gene3D" id="1.25.40.10">
    <property type="entry name" value="Tetratricopeptide repeat domain"/>
    <property type="match status" value="1"/>
</dbReference>
<organism evidence="2 3">
    <name type="scientific">Ktedonobacter robiniae</name>
    <dbReference type="NCBI Taxonomy" id="2778365"/>
    <lineage>
        <taxon>Bacteria</taxon>
        <taxon>Bacillati</taxon>
        <taxon>Chloroflexota</taxon>
        <taxon>Ktedonobacteria</taxon>
        <taxon>Ktedonobacterales</taxon>
        <taxon>Ktedonobacteraceae</taxon>
        <taxon>Ktedonobacter</taxon>
    </lineage>
</organism>
<dbReference type="SUPFAM" id="SSF48452">
    <property type="entry name" value="TPR-like"/>
    <property type="match status" value="1"/>
</dbReference>
<sequence>MTTQNFKAIVLDLLRQGRLDEEAFWQEMSETERDADGTWERWSAKDHIAHRTFWRQDLIRKLTALLQHQDIPSSDEDEEHLNVTTYEKQQKRSASEIQADSERTYAELFALTEQLSEDDLTSMRFPEISGKHPLYTTFLGALYEHEQEHLAQYYFDHNDLPKAIEVRERCASKILQAEVPQWVKGWFLYNLASFYTQQNQLEKANALLQEAFTSAPELEERSKSDPDLAALRG</sequence>
<accession>A0ABQ3UJN8</accession>
<protein>
    <recommendedName>
        <fullName evidence="1">DinB-like domain-containing protein</fullName>
    </recommendedName>
</protein>
<dbReference type="InterPro" id="IPR024775">
    <property type="entry name" value="DinB-like"/>
</dbReference>
<dbReference type="InterPro" id="IPR034660">
    <property type="entry name" value="DinB/YfiT-like"/>
</dbReference>
<dbReference type="NCBIfam" id="NF047558">
    <property type="entry name" value="TPR_END_plus"/>
    <property type="match status" value="1"/>
</dbReference>
<dbReference type="EMBL" id="BNJG01000001">
    <property type="protein sequence ID" value="GHO52850.1"/>
    <property type="molecule type" value="Genomic_DNA"/>
</dbReference>
<dbReference type="InterPro" id="IPR011990">
    <property type="entry name" value="TPR-like_helical_dom_sf"/>
</dbReference>
<evidence type="ECO:0000313" key="3">
    <source>
        <dbReference type="Proteomes" id="UP000654345"/>
    </source>
</evidence>
<comment type="caution">
    <text evidence="2">The sequence shown here is derived from an EMBL/GenBank/DDBJ whole genome shotgun (WGS) entry which is preliminary data.</text>
</comment>
<keyword evidence="3" id="KW-1185">Reference proteome</keyword>
<evidence type="ECO:0000259" key="1">
    <source>
        <dbReference type="Pfam" id="PF12867"/>
    </source>
</evidence>
<dbReference type="Gene3D" id="1.20.120.450">
    <property type="entry name" value="dinb family like domain"/>
    <property type="match status" value="1"/>
</dbReference>